<evidence type="ECO:0000313" key="6">
    <source>
        <dbReference type="Proteomes" id="UP001356095"/>
    </source>
</evidence>
<dbReference type="Gene3D" id="1.10.10.10">
    <property type="entry name" value="Winged helix-like DNA-binding domain superfamily/Winged helix DNA-binding domain"/>
    <property type="match status" value="1"/>
</dbReference>
<dbReference type="InterPro" id="IPR011663">
    <property type="entry name" value="UTRA"/>
</dbReference>
<dbReference type="Pfam" id="PF00392">
    <property type="entry name" value="GntR"/>
    <property type="match status" value="1"/>
</dbReference>
<dbReference type="EMBL" id="JAUZMY010000048">
    <property type="protein sequence ID" value="MEE2041388.1"/>
    <property type="molecule type" value="Genomic_DNA"/>
</dbReference>
<comment type="caution">
    <text evidence="5">The sequence shown here is derived from an EMBL/GenBank/DDBJ whole genome shotgun (WGS) entry which is preliminary data.</text>
</comment>
<gene>
    <name evidence="5" type="ORF">Q8791_29605</name>
</gene>
<keyword evidence="3" id="KW-0804">Transcription</keyword>
<dbReference type="Gene3D" id="3.40.1410.10">
    <property type="entry name" value="Chorismate lyase-like"/>
    <property type="match status" value="1"/>
</dbReference>
<proteinExistence type="predicted"/>
<dbReference type="SUPFAM" id="SSF64288">
    <property type="entry name" value="Chorismate lyase-like"/>
    <property type="match status" value="1"/>
</dbReference>
<dbReference type="CDD" id="cd07377">
    <property type="entry name" value="WHTH_GntR"/>
    <property type="match status" value="1"/>
</dbReference>
<dbReference type="SUPFAM" id="SSF46785">
    <property type="entry name" value="Winged helix' DNA-binding domain"/>
    <property type="match status" value="1"/>
</dbReference>
<dbReference type="PANTHER" id="PTHR44846:SF1">
    <property type="entry name" value="MANNOSYL-D-GLYCERATE TRANSPORT_METABOLISM SYSTEM REPRESSOR MNGR-RELATED"/>
    <property type="match status" value="1"/>
</dbReference>
<dbReference type="Pfam" id="PF07702">
    <property type="entry name" value="UTRA"/>
    <property type="match status" value="1"/>
</dbReference>
<dbReference type="PANTHER" id="PTHR44846">
    <property type="entry name" value="MANNOSYL-D-GLYCERATE TRANSPORT/METABOLISM SYSTEM REPRESSOR MNGR-RELATED"/>
    <property type="match status" value="1"/>
</dbReference>
<evidence type="ECO:0000256" key="2">
    <source>
        <dbReference type="ARBA" id="ARBA00023125"/>
    </source>
</evidence>
<name>A0ABU7KGP5_9ACTN</name>
<dbReference type="InterPro" id="IPR036388">
    <property type="entry name" value="WH-like_DNA-bd_sf"/>
</dbReference>
<evidence type="ECO:0000256" key="1">
    <source>
        <dbReference type="ARBA" id="ARBA00023015"/>
    </source>
</evidence>
<dbReference type="InterPro" id="IPR000524">
    <property type="entry name" value="Tscrpt_reg_HTH_GntR"/>
</dbReference>
<dbReference type="InterPro" id="IPR028978">
    <property type="entry name" value="Chorismate_lyase_/UTRA_dom_sf"/>
</dbReference>
<sequence>MSRSVLYRVIYDDLSSQIASGALKAGSKLESEPELARRYQVSRMTVRQALDLLLTDDLVTRKRGSGTFVRENPRRGRRLNRLRSFAEELAGSDEAVTSRILSATEEKAPRDVAEGLGLEVDDAVNRLKRLRLVGGVPAAVQDAWLPYAVAPGLARDPLVEGSLYRTLTEKHGLKLRWADQTMTAALLGPAEAELLSAPVGGAVLHSVRITYSDTERAVEYTNSWTLPEFPLLLRIDAE</sequence>
<organism evidence="5 6">
    <name type="scientific">Nocardiopsis codii</name>
    <dbReference type="NCBI Taxonomy" id="3065942"/>
    <lineage>
        <taxon>Bacteria</taxon>
        <taxon>Bacillati</taxon>
        <taxon>Actinomycetota</taxon>
        <taxon>Actinomycetes</taxon>
        <taxon>Streptosporangiales</taxon>
        <taxon>Nocardiopsidaceae</taxon>
        <taxon>Nocardiopsis</taxon>
    </lineage>
</organism>
<feature type="domain" description="HTH gntR-type" evidence="4">
    <location>
        <begin position="4"/>
        <end position="72"/>
    </location>
</feature>
<keyword evidence="2" id="KW-0238">DNA-binding</keyword>
<dbReference type="PRINTS" id="PR00035">
    <property type="entry name" value="HTHGNTR"/>
</dbReference>
<evidence type="ECO:0000256" key="3">
    <source>
        <dbReference type="ARBA" id="ARBA00023163"/>
    </source>
</evidence>
<dbReference type="InterPro" id="IPR036390">
    <property type="entry name" value="WH_DNA-bd_sf"/>
</dbReference>
<keyword evidence="6" id="KW-1185">Reference proteome</keyword>
<evidence type="ECO:0000313" key="5">
    <source>
        <dbReference type="EMBL" id="MEE2041388.1"/>
    </source>
</evidence>
<dbReference type="SMART" id="SM00866">
    <property type="entry name" value="UTRA"/>
    <property type="match status" value="1"/>
</dbReference>
<evidence type="ECO:0000259" key="4">
    <source>
        <dbReference type="PROSITE" id="PS50949"/>
    </source>
</evidence>
<dbReference type="Proteomes" id="UP001356095">
    <property type="component" value="Unassembled WGS sequence"/>
</dbReference>
<dbReference type="PROSITE" id="PS50949">
    <property type="entry name" value="HTH_GNTR"/>
    <property type="match status" value="1"/>
</dbReference>
<accession>A0ABU7KGP5</accession>
<dbReference type="RefSeq" id="WP_330095147.1">
    <property type="nucleotide sequence ID" value="NZ_JAUZMY010000048.1"/>
</dbReference>
<keyword evidence="1" id="KW-0805">Transcription regulation</keyword>
<dbReference type="InterPro" id="IPR050679">
    <property type="entry name" value="Bact_HTH_transcr_reg"/>
</dbReference>
<dbReference type="SMART" id="SM00345">
    <property type="entry name" value="HTH_GNTR"/>
    <property type="match status" value="1"/>
</dbReference>
<reference evidence="5 6" key="1">
    <citation type="submission" date="2023-08" db="EMBL/GenBank/DDBJ databases">
        <authorList>
            <person name="Girao M."/>
            <person name="Carvalho M.F."/>
        </authorList>
    </citation>
    <scope>NUCLEOTIDE SEQUENCE [LARGE SCALE GENOMIC DNA]</scope>
    <source>
        <strain evidence="5 6">CT-R113</strain>
    </source>
</reference>
<protein>
    <submittedName>
        <fullName evidence="5">GntR family transcriptional regulator</fullName>
    </submittedName>
</protein>